<dbReference type="EMBL" id="JBHSPC010000078">
    <property type="protein sequence ID" value="MFC5673040.1"/>
    <property type="molecule type" value="Genomic_DNA"/>
</dbReference>
<keyword evidence="3" id="KW-1185">Reference proteome</keyword>
<evidence type="ECO:0000313" key="2">
    <source>
        <dbReference type="EMBL" id="MFC5673040.1"/>
    </source>
</evidence>
<gene>
    <name evidence="2" type="ORF">ACFP2V_23860</name>
</gene>
<dbReference type="RefSeq" id="WP_381216115.1">
    <property type="nucleotide sequence ID" value="NZ_JBHSPC010000078.1"/>
</dbReference>
<sequence length="133" mass="13683">MDETLTEPFGGFTATADTDATPQRSAHPAARRLWVLCSRTPKSSALPASTRCCPADPVSPYVLPGALAADESGAVTGRKPSEAAAVVHEMTCRIGKAMVDARDMTESGMKLAPVAGYARSAFGAASAARSRSG</sequence>
<reference evidence="3" key="1">
    <citation type="journal article" date="2019" name="Int. J. Syst. Evol. Microbiol.">
        <title>The Global Catalogue of Microorganisms (GCM) 10K type strain sequencing project: providing services to taxonomists for standard genome sequencing and annotation.</title>
        <authorList>
            <consortium name="The Broad Institute Genomics Platform"/>
            <consortium name="The Broad Institute Genome Sequencing Center for Infectious Disease"/>
            <person name="Wu L."/>
            <person name="Ma J."/>
        </authorList>
    </citation>
    <scope>NUCLEOTIDE SEQUENCE [LARGE SCALE GENOMIC DNA]</scope>
    <source>
        <strain evidence="3">JCM 13852</strain>
    </source>
</reference>
<comment type="caution">
    <text evidence="2">The sequence shown here is derived from an EMBL/GenBank/DDBJ whole genome shotgun (WGS) entry which is preliminary data.</text>
</comment>
<dbReference type="Proteomes" id="UP001596183">
    <property type="component" value="Unassembled WGS sequence"/>
</dbReference>
<proteinExistence type="predicted"/>
<protein>
    <submittedName>
        <fullName evidence="2">Uncharacterized protein</fullName>
    </submittedName>
</protein>
<name>A0ABW0XT08_9ACTN</name>
<feature type="region of interest" description="Disordered" evidence="1">
    <location>
        <begin position="1"/>
        <end position="27"/>
    </location>
</feature>
<evidence type="ECO:0000313" key="3">
    <source>
        <dbReference type="Proteomes" id="UP001596183"/>
    </source>
</evidence>
<accession>A0ABW0XT08</accession>
<organism evidence="2 3">
    <name type="scientific">Streptomyces incanus</name>
    <dbReference type="NCBI Taxonomy" id="887453"/>
    <lineage>
        <taxon>Bacteria</taxon>
        <taxon>Bacillati</taxon>
        <taxon>Actinomycetota</taxon>
        <taxon>Actinomycetes</taxon>
        <taxon>Kitasatosporales</taxon>
        <taxon>Streptomycetaceae</taxon>
        <taxon>Streptomyces</taxon>
    </lineage>
</organism>
<evidence type="ECO:0000256" key="1">
    <source>
        <dbReference type="SAM" id="MobiDB-lite"/>
    </source>
</evidence>